<dbReference type="Proteomes" id="UP000564677">
    <property type="component" value="Unassembled WGS sequence"/>
</dbReference>
<dbReference type="Gene3D" id="3.40.50.1820">
    <property type="entry name" value="alpha/beta hydrolase"/>
    <property type="match status" value="1"/>
</dbReference>
<proteinExistence type="predicted"/>
<dbReference type="SUPFAM" id="SSF53474">
    <property type="entry name" value="alpha/beta-Hydrolases"/>
    <property type="match status" value="1"/>
</dbReference>
<gene>
    <name evidence="2" type="ORF">FHR20_000820</name>
</gene>
<dbReference type="AlphaFoldDB" id="A0A7X5UX37"/>
<dbReference type="InterPro" id="IPR000073">
    <property type="entry name" value="AB_hydrolase_1"/>
</dbReference>
<keyword evidence="2" id="KW-0378">Hydrolase</keyword>
<organism evidence="2 3">
    <name type="scientific">Sphingomonas leidyi</name>
    <dbReference type="NCBI Taxonomy" id="68569"/>
    <lineage>
        <taxon>Bacteria</taxon>
        <taxon>Pseudomonadati</taxon>
        <taxon>Pseudomonadota</taxon>
        <taxon>Alphaproteobacteria</taxon>
        <taxon>Sphingomonadales</taxon>
        <taxon>Sphingomonadaceae</taxon>
        <taxon>Sphingomonas</taxon>
    </lineage>
</organism>
<dbReference type="RefSeq" id="WP_167298334.1">
    <property type="nucleotide sequence ID" value="NZ_JAASQV010000001.1"/>
</dbReference>
<evidence type="ECO:0000259" key="1">
    <source>
        <dbReference type="Pfam" id="PF12697"/>
    </source>
</evidence>
<dbReference type="NCBIfam" id="TIGR03100">
    <property type="entry name" value="hydr1_PEP"/>
    <property type="match status" value="1"/>
</dbReference>
<reference evidence="2 3" key="1">
    <citation type="submission" date="2020-03" db="EMBL/GenBank/DDBJ databases">
        <title>Genomic Encyclopedia of Type Strains, Phase IV (KMG-IV): sequencing the most valuable type-strain genomes for metagenomic binning, comparative biology and taxonomic classification.</title>
        <authorList>
            <person name="Goeker M."/>
        </authorList>
    </citation>
    <scope>NUCLEOTIDE SEQUENCE [LARGE SCALE GENOMIC DNA]</scope>
    <source>
        <strain evidence="2 3">DSM 4733</strain>
    </source>
</reference>
<sequence length="261" mass="27531">MRKLIAFPCAGETLVGTLDDAAGTTGLLIVSGGNEIRIGAHRGMALLAERVARADYPVLRFDRRGIGDSTGENRGFESSAEDIAAAAAAFRETGVERIVAYGNCDAATALAFFHAQAGIDALILANPWAVEPSDEMPPAAAIRSHYAARLRDPREWLRAARGGVDIAKLARGLAKISKRPPRPAASLASRLAAALPEAQVPVTILLAKGDNTAIAFADAFRDPAFDAARGKVTIEQLDSASHSFASAADKHWLLEKVLKAL</sequence>
<dbReference type="Pfam" id="PF12697">
    <property type="entry name" value="Abhydrolase_6"/>
    <property type="match status" value="1"/>
</dbReference>
<feature type="domain" description="AB hydrolase-1" evidence="1">
    <location>
        <begin position="45"/>
        <end position="244"/>
    </location>
</feature>
<name>A0A7X5UX37_9SPHN</name>
<evidence type="ECO:0000313" key="3">
    <source>
        <dbReference type="Proteomes" id="UP000564677"/>
    </source>
</evidence>
<protein>
    <submittedName>
        <fullName evidence="2">Exosortase A-associated hydrolase 1</fullName>
    </submittedName>
</protein>
<evidence type="ECO:0000313" key="2">
    <source>
        <dbReference type="EMBL" id="NIJ63889.1"/>
    </source>
</evidence>
<comment type="caution">
    <text evidence="2">The sequence shown here is derived from an EMBL/GenBank/DDBJ whole genome shotgun (WGS) entry which is preliminary data.</text>
</comment>
<dbReference type="InterPro" id="IPR017531">
    <property type="entry name" value="Hydrolase-1_PEP"/>
</dbReference>
<dbReference type="InterPro" id="IPR029058">
    <property type="entry name" value="AB_hydrolase_fold"/>
</dbReference>
<accession>A0A7X5UX37</accession>
<dbReference type="GO" id="GO:0016787">
    <property type="term" value="F:hydrolase activity"/>
    <property type="evidence" value="ECO:0007669"/>
    <property type="project" value="UniProtKB-KW"/>
</dbReference>
<dbReference type="EMBL" id="JAASQV010000001">
    <property type="protein sequence ID" value="NIJ63889.1"/>
    <property type="molecule type" value="Genomic_DNA"/>
</dbReference>
<keyword evidence="3" id="KW-1185">Reference proteome</keyword>